<evidence type="ECO:0000256" key="2">
    <source>
        <dbReference type="ARBA" id="ARBA00022598"/>
    </source>
</evidence>
<comment type="function">
    <text evidence="3">Acyl-CoA synthases catalyze the initial reaction in fatty acid metabolism, by forming a thioester with CoA. Has some preference toward medium-chain substrates. Plays a role in adipocyte differentiation.</text>
</comment>
<dbReference type="InterPro" id="IPR042099">
    <property type="entry name" value="ANL_N_sf"/>
</dbReference>
<dbReference type="AlphaFoldDB" id="A0A226ESH1"/>
<dbReference type="InterPro" id="IPR020845">
    <property type="entry name" value="AMP-binding_CS"/>
</dbReference>
<gene>
    <name evidence="10" type="ORF">Fcan01_06034</name>
</gene>
<dbReference type="Pfam" id="PF13193">
    <property type="entry name" value="AMP-binding_C"/>
    <property type="match status" value="1"/>
</dbReference>
<dbReference type="OrthoDB" id="10253115at2759"/>
<evidence type="ECO:0000259" key="8">
    <source>
        <dbReference type="Pfam" id="PF00501"/>
    </source>
</evidence>
<evidence type="ECO:0000256" key="4">
    <source>
        <dbReference type="ARBA" id="ARBA00039009"/>
    </source>
</evidence>
<dbReference type="EMBL" id="LNIX01000002">
    <property type="protein sequence ID" value="OXA60168.1"/>
    <property type="molecule type" value="Genomic_DNA"/>
</dbReference>
<evidence type="ECO:0000256" key="1">
    <source>
        <dbReference type="ARBA" id="ARBA00006432"/>
    </source>
</evidence>
<dbReference type="GO" id="GO:0031956">
    <property type="term" value="F:medium-chain fatty acid-CoA ligase activity"/>
    <property type="evidence" value="ECO:0007669"/>
    <property type="project" value="UniProtKB-EC"/>
</dbReference>
<dbReference type="PANTHER" id="PTHR43201:SF5">
    <property type="entry name" value="MEDIUM-CHAIN ACYL-COA LIGASE ACSF2, MITOCHONDRIAL"/>
    <property type="match status" value="1"/>
</dbReference>
<dbReference type="Gene3D" id="3.30.300.30">
    <property type="match status" value="1"/>
</dbReference>
<keyword evidence="11" id="KW-1185">Reference proteome</keyword>
<comment type="catalytic activity">
    <reaction evidence="6">
        <text>octanoate + ATP + CoA = octanoyl-CoA + AMP + diphosphate</text>
        <dbReference type="Rhea" id="RHEA:33631"/>
        <dbReference type="ChEBI" id="CHEBI:25646"/>
        <dbReference type="ChEBI" id="CHEBI:30616"/>
        <dbReference type="ChEBI" id="CHEBI:33019"/>
        <dbReference type="ChEBI" id="CHEBI:57287"/>
        <dbReference type="ChEBI" id="CHEBI:57386"/>
        <dbReference type="ChEBI" id="CHEBI:456215"/>
    </reaction>
</comment>
<dbReference type="InterPro" id="IPR000873">
    <property type="entry name" value="AMP-dep_synth/lig_dom"/>
</dbReference>
<organism evidence="10 11">
    <name type="scientific">Folsomia candida</name>
    <name type="common">Springtail</name>
    <dbReference type="NCBI Taxonomy" id="158441"/>
    <lineage>
        <taxon>Eukaryota</taxon>
        <taxon>Metazoa</taxon>
        <taxon>Ecdysozoa</taxon>
        <taxon>Arthropoda</taxon>
        <taxon>Hexapoda</taxon>
        <taxon>Collembola</taxon>
        <taxon>Entomobryomorpha</taxon>
        <taxon>Isotomoidea</taxon>
        <taxon>Isotomidae</taxon>
        <taxon>Proisotominae</taxon>
        <taxon>Folsomia</taxon>
    </lineage>
</organism>
<evidence type="ECO:0000256" key="5">
    <source>
        <dbReference type="ARBA" id="ARBA00039638"/>
    </source>
</evidence>
<dbReference type="Proteomes" id="UP000198287">
    <property type="component" value="Unassembled WGS sequence"/>
</dbReference>
<feature type="domain" description="AMP-dependent synthetase/ligase" evidence="8">
    <location>
        <begin position="60"/>
        <end position="446"/>
    </location>
</feature>
<protein>
    <recommendedName>
        <fullName evidence="5">Medium-chain acyl-CoA ligase ACSF2, mitochondrial</fullName>
        <ecNumber evidence="4">6.2.1.2</ecNumber>
    </recommendedName>
</protein>
<comment type="similarity">
    <text evidence="1">Belongs to the ATP-dependent AMP-binding enzyme family.</text>
</comment>
<dbReference type="STRING" id="158441.A0A226ESH1"/>
<comment type="catalytic activity">
    <reaction evidence="7">
        <text>a medium-chain fatty acid + ATP + CoA = a medium-chain fatty acyl-CoA + AMP + diphosphate</text>
        <dbReference type="Rhea" id="RHEA:48340"/>
        <dbReference type="ChEBI" id="CHEBI:30616"/>
        <dbReference type="ChEBI" id="CHEBI:33019"/>
        <dbReference type="ChEBI" id="CHEBI:57287"/>
        <dbReference type="ChEBI" id="CHEBI:59558"/>
        <dbReference type="ChEBI" id="CHEBI:90546"/>
        <dbReference type="ChEBI" id="CHEBI:456215"/>
        <dbReference type="EC" id="6.2.1.2"/>
    </reaction>
</comment>
<evidence type="ECO:0000256" key="3">
    <source>
        <dbReference type="ARBA" id="ARBA00037247"/>
    </source>
</evidence>
<dbReference type="GO" id="GO:0006631">
    <property type="term" value="P:fatty acid metabolic process"/>
    <property type="evidence" value="ECO:0007669"/>
    <property type="project" value="TreeGrafter"/>
</dbReference>
<dbReference type="SUPFAM" id="SSF56801">
    <property type="entry name" value="Acetyl-CoA synthetase-like"/>
    <property type="match status" value="1"/>
</dbReference>
<evidence type="ECO:0000256" key="6">
    <source>
        <dbReference type="ARBA" id="ARBA00047319"/>
    </source>
</evidence>
<evidence type="ECO:0000313" key="10">
    <source>
        <dbReference type="EMBL" id="OXA60168.1"/>
    </source>
</evidence>
<comment type="caution">
    <text evidence="10">The sequence shown here is derived from an EMBL/GenBank/DDBJ whole genome shotgun (WGS) entry which is preliminary data.</text>
</comment>
<name>A0A226ESH1_FOLCA</name>
<evidence type="ECO:0000259" key="9">
    <source>
        <dbReference type="Pfam" id="PF13193"/>
    </source>
</evidence>
<dbReference type="InterPro" id="IPR045851">
    <property type="entry name" value="AMP-bd_C_sf"/>
</dbReference>
<dbReference type="PANTHER" id="PTHR43201">
    <property type="entry name" value="ACYL-COA SYNTHETASE"/>
    <property type="match status" value="1"/>
</dbReference>
<evidence type="ECO:0000256" key="7">
    <source>
        <dbReference type="ARBA" id="ARBA00048277"/>
    </source>
</evidence>
<proteinExistence type="inferred from homology"/>
<dbReference type="InterPro" id="IPR025110">
    <property type="entry name" value="AMP-bd_C"/>
</dbReference>
<dbReference type="EC" id="6.2.1.2" evidence="4"/>
<feature type="domain" description="AMP-binding enzyme C-terminal" evidence="9">
    <location>
        <begin position="497"/>
        <end position="572"/>
    </location>
</feature>
<accession>A0A226ESH1</accession>
<dbReference type="FunFam" id="3.30.300.30:FF:000008">
    <property type="entry name" value="2,3-dihydroxybenzoate-AMP ligase"/>
    <property type="match status" value="1"/>
</dbReference>
<sequence length="589" mass="66058">MRTLEIARFQEELQPGLRDENEELDHSRTSTCRKQGLSYFNIPGECPMLGMTVGDMIDFAASKYEDAEAFVAPFQNVRRSFRQLQRDVDKFSGGLAALGLKFGDRIAIWSPNTYECYLTQLAGWKAGLIVVCINAALQSRELLYALNKVGVRCIVISKQFKNQDYYEILTKSIPEIKKSCYPGHLKSPHAPELEFVISVERDLLGAIHFSDVLEIGDNNILIPQNQESNKIQFDDVCTLFFTSGTTGSPKAVMLSHHNLVNNGYFVGRRLGLKIKDRICLSVPLFHVYGCQVGIFASMIHGVTTVIPSYGYDAKAIACISASERCTYITGTPTMFSDMLKAIDGVEIDFSNLKAVITGGAICSPELVNDIRNRMPLSKVVSNYGMTEIGCTYMGLPNDSDFLASSTAGFPCENTEVKLVDKNGKIVPIGEEGELCVRGYGVTLGYYGEPEKTLEVLEQSRWFHTGDLFVMSVSGHGRVVGRIKEMVNRGGENVYPKEVEDFLKTHPKIVEAHVFGMPDQRMGEEPSVWIQLHENEIMTPEEVKSFCKGQIAHFKIPKYIFFRDDFPRTPLGKVQKFRMREETLKILKKM</sequence>
<dbReference type="Pfam" id="PF00501">
    <property type="entry name" value="AMP-binding"/>
    <property type="match status" value="1"/>
</dbReference>
<evidence type="ECO:0000313" key="11">
    <source>
        <dbReference type="Proteomes" id="UP000198287"/>
    </source>
</evidence>
<reference evidence="10 11" key="1">
    <citation type="submission" date="2015-12" db="EMBL/GenBank/DDBJ databases">
        <title>The genome of Folsomia candida.</title>
        <authorList>
            <person name="Faddeeva A."/>
            <person name="Derks M.F."/>
            <person name="Anvar Y."/>
            <person name="Smit S."/>
            <person name="Van Straalen N."/>
            <person name="Roelofs D."/>
        </authorList>
    </citation>
    <scope>NUCLEOTIDE SEQUENCE [LARGE SCALE GENOMIC DNA]</scope>
    <source>
        <strain evidence="10 11">VU population</strain>
        <tissue evidence="10">Whole body</tissue>
    </source>
</reference>
<dbReference type="PROSITE" id="PS00455">
    <property type="entry name" value="AMP_BINDING"/>
    <property type="match status" value="1"/>
</dbReference>
<keyword evidence="2" id="KW-0436">Ligase</keyword>
<dbReference type="Gene3D" id="3.40.50.12780">
    <property type="entry name" value="N-terminal domain of ligase-like"/>
    <property type="match status" value="1"/>
</dbReference>
<dbReference type="OMA" id="MFIAMQN"/>